<proteinExistence type="predicted"/>
<feature type="domain" description="Bacterial EndoU nuclease" evidence="3">
    <location>
        <begin position="1283"/>
        <end position="1415"/>
    </location>
</feature>
<dbReference type="PANTHER" id="PTHR32305">
    <property type="match status" value="1"/>
</dbReference>
<feature type="compositionally biased region" description="Gly residues" evidence="2">
    <location>
        <begin position="172"/>
        <end position="186"/>
    </location>
</feature>
<evidence type="ECO:0000256" key="2">
    <source>
        <dbReference type="SAM" id="MobiDB-lite"/>
    </source>
</evidence>
<dbReference type="Pfam" id="PF20148">
    <property type="entry name" value="DUF6531"/>
    <property type="match status" value="1"/>
</dbReference>
<feature type="domain" description="Teneurin-like YD-shell" evidence="5">
    <location>
        <begin position="422"/>
        <end position="627"/>
    </location>
</feature>
<dbReference type="NCBIfam" id="TIGR03696">
    <property type="entry name" value="Rhs_assc_core"/>
    <property type="match status" value="1"/>
</dbReference>
<dbReference type="EMBL" id="JACBZD010000001">
    <property type="protein sequence ID" value="NYI03482.1"/>
    <property type="molecule type" value="Genomic_DNA"/>
</dbReference>
<dbReference type="InterPro" id="IPR022385">
    <property type="entry name" value="Rhs_assc_core"/>
</dbReference>
<dbReference type="Pfam" id="PF25023">
    <property type="entry name" value="TEN_YD-shell"/>
    <property type="match status" value="2"/>
</dbReference>
<name>A0A852ZYX4_9ACTN</name>
<feature type="compositionally biased region" description="Polar residues" evidence="2">
    <location>
        <begin position="189"/>
        <end position="214"/>
    </location>
</feature>
<dbReference type="InterPro" id="IPR006530">
    <property type="entry name" value="YD"/>
</dbReference>
<evidence type="ECO:0000259" key="5">
    <source>
        <dbReference type="Pfam" id="PF25023"/>
    </source>
</evidence>
<dbReference type="InterPro" id="IPR029501">
    <property type="entry name" value="EndoU_bac"/>
</dbReference>
<organism evidence="6 7">
    <name type="scientific">Allostreptomyces psammosilenae</name>
    <dbReference type="NCBI Taxonomy" id="1892865"/>
    <lineage>
        <taxon>Bacteria</taxon>
        <taxon>Bacillati</taxon>
        <taxon>Actinomycetota</taxon>
        <taxon>Actinomycetes</taxon>
        <taxon>Kitasatosporales</taxon>
        <taxon>Streptomycetaceae</taxon>
        <taxon>Allostreptomyces</taxon>
    </lineage>
</organism>
<dbReference type="Gene3D" id="2.180.10.10">
    <property type="entry name" value="RHS repeat-associated core"/>
    <property type="match status" value="3"/>
</dbReference>
<feature type="domain" description="DUF6531" evidence="4">
    <location>
        <begin position="233"/>
        <end position="305"/>
    </location>
</feature>
<dbReference type="Pfam" id="PF05593">
    <property type="entry name" value="RHS_repeat"/>
    <property type="match status" value="6"/>
</dbReference>
<sequence>MVRNRGGDGGNGGDSGSTPAPSTNNRPDGGGDTGGTPAPSTPPSSRDGSTTPGGSGAPAPTGDRGAQVNPDDLDWAAQRTDEVADRAERARTNLLNIRQAHAGVWDTDELGASIKGPYERLTETHDRAAGGMPTVLRNTGTGLRNDATRRRTTEQTNTDQMNRTRTNSGNRPGPGGGPGGGSGGVGNSATPAGTSPTGRGPNATNLNNGSTARNNAADPDTTRMPPGARCPGGDPVDVATGEVFMTQRDVRLPASLPLVVERTHVSSYRAGRFFGRSWASTLDQRLELDSHGVCFTRSDGVILVYPVPRPGVAAMPVAGPRWPLTWDGVPGAPLTVSDPRAGHTYHFAALPTPQHNGAAAVLPLRAISDRNGNRVEVDHDEEGVPTALRHSGGYHVMVESSGGRVTALRLRDPAAEDGTTPILRYGYDTAGDLAEVVNSSGLPFRFTYDPAGRITSWTDRNGTSYHYTYDPAGRCVRGTGSDGFLDASFEYDAAGRTTRVTNSLGHTTTYHLNDRHQIIREVDPLGAVTVSEWDEYDRLLLRTDPLGRTTRLTYDVDGNLDSVTRPDGTVSAAAYNDLHLPVVLTDPDGAQWRHDYDDRGNLLATTDPAGATTRYDYDERGLLIRVTDAMGHSRGVRTDAAGLPVLVTDPLGASVRIDRDAFGRVTTVTDAMGTVTRYHWTVEGKPARRVRPDGAFEEWVWDGEGNLRAHTDPTGHVTRHSVGHFRLPTARSSQDGSGYQFAYDTELRLVSVTNPQGLVWRYSYDAAGRLVAETDFNGRTLTYTHDDAGQLTARTNGVGQVITYRWDVLGRVIERTAGDTRIAYSHDAAGRLLAATDQETHLAFTRDALGRPLTESVNGRVISYEYDSLGRRVRRVTPTGVTSSWGYDAAGRATGLTTAGHRLSFSYDAAGRETFRRLDDGGVSLTQAWDVNHRLTEQVLSLGAEEHGAGRVLQRRRYQYRADGILTGIEDLLAGPRSLEVDLNGRVTAIQAHGWSERYAYDSAGRLVSADYPQAESPSGGGSTPAIERSYAGTLLRRAGRTSYVYDAQGRVIRRDRRTLSGRRDVWHYTWDADDRLREVTTPDGDTWRYSYDPLGRRIAKARLTADGEELERVEHTWDGTRLAEQLHTGVTRRATATTWEWSPGTHRPLSQTDRAWSSELPQEVVDRRFRAIVTDLIGTPAELVDPDGRVTRQGQRNLWGHALPTSGDDGECPLGFPGQYFDAETGCYYNLARHYDPEAARYLGPDPLGLWPAPDHHAYVPNPTAWADPLGLQRCTTIPDDVMEHVLHGNFNADGEFGGWHLYPGATPEEYPEGRYIRGNLIENTDGTWSVRGEVGAYDAEWNMTPKIATAGHTFFPSSWKPADIAEAGRALFERGEYSHGGTIVTYTHNGVSMTGFLSKGPDGVYRPSTFFPDGG</sequence>
<evidence type="ECO:0000256" key="1">
    <source>
        <dbReference type="ARBA" id="ARBA00022737"/>
    </source>
</evidence>
<dbReference type="Pfam" id="PF14436">
    <property type="entry name" value="EndoU_bacteria"/>
    <property type="match status" value="1"/>
</dbReference>
<evidence type="ECO:0000259" key="4">
    <source>
        <dbReference type="Pfam" id="PF20148"/>
    </source>
</evidence>
<comment type="caution">
    <text evidence="6">The sequence shown here is derived from an EMBL/GenBank/DDBJ whole genome shotgun (WGS) entry which is preliminary data.</text>
</comment>
<dbReference type="RefSeq" id="WP_179812522.1">
    <property type="nucleotide sequence ID" value="NZ_JACBZD010000001.1"/>
</dbReference>
<reference evidence="6 7" key="1">
    <citation type="submission" date="2020-07" db="EMBL/GenBank/DDBJ databases">
        <title>Sequencing the genomes of 1000 actinobacteria strains.</title>
        <authorList>
            <person name="Klenk H.-P."/>
        </authorList>
    </citation>
    <scope>NUCLEOTIDE SEQUENCE [LARGE SCALE GENOMIC DNA]</scope>
    <source>
        <strain evidence="6 7">DSM 42178</strain>
    </source>
</reference>
<keyword evidence="1" id="KW-0677">Repeat</keyword>
<feature type="region of interest" description="Disordered" evidence="2">
    <location>
        <begin position="126"/>
        <end position="235"/>
    </location>
</feature>
<gene>
    <name evidence="6" type="ORF">FHU37_000425</name>
</gene>
<feature type="region of interest" description="Disordered" evidence="2">
    <location>
        <begin position="1"/>
        <end position="74"/>
    </location>
</feature>
<dbReference type="InterPro" id="IPR050708">
    <property type="entry name" value="T6SS_VgrG/RHS"/>
</dbReference>
<dbReference type="InterPro" id="IPR031325">
    <property type="entry name" value="RHS_repeat"/>
</dbReference>
<keyword evidence="7" id="KW-1185">Reference proteome</keyword>
<accession>A0A852ZYX4</accession>
<protein>
    <submittedName>
        <fullName evidence="6">RHS repeat-associated protein</fullName>
    </submittedName>
</protein>
<feature type="compositionally biased region" description="Polar residues" evidence="2">
    <location>
        <begin position="154"/>
        <end position="166"/>
    </location>
</feature>
<dbReference type="NCBIfam" id="TIGR01643">
    <property type="entry name" value="YD_repeat_2x"/>
    <property type="match status" value="14"/>
</dbReference>
<evidence type="ECO:0000313" key="7">
    <source>
        <dbReference type="Proteomes" id="UP000567795"/>
    </source>
</evidence>
<dbReference type="InterPro" id="IPR056823">
    <property type="entry name" value="TEN-like_YD-shell"/>
</dbReference>
<dbReference type="Proteomes" id="UP000567795">
    <property type="component" value="Unassembled WGS sequence"/>
</dbReference>
<feature type="compositionally biased region" description="Low complexity" evidence="2">
    <location>
        <begin position="35"/>
        <end position="50"/>
    </location>
</feature>
<evidence type="ECO:0000313" key="6">
    <source>
        <dbReference type="EMBL" id="NYI03482.1"/>
    </source>
</evidence>
<dbReference type="InterPro" id="IPR045351">
    <property type="entry name" value="DUF6531"/>
</dbReference>
<feature type="domain" description="Teneurin-like YD-shell" evidence="5">
    <location>
        <begin position="1170"/>
        <end position="1247"/>
    </location>
</feature>
<evidence type="ECO:0000259" key="3">
    <source>
        <dbReference type="Pfam" id="PF14436"/>
    </source>
</evidence>
<dbReference type="GO" id="GO:0004519">
    <property type="term" value="F:endonuclease activity"/>
    <property type="evidence" value="ECO:0007669"/>
    <property type="project" value="InterPro"/>
</dbReference>
<dbReference type="PANTHER" id="PTHR32305:SF15">
    <property type="entry name" value="PROTEIN RHSA-RELATED"/>
    <property type="match status" value="1"/>
</dbReference>